<comment type="similarity">
    <text evidence="1">Belongs to the 'phage' integrase family.</text>
</comment>
<dbReference type="GO" id="GO:0016740">
    <property type="term" value="F:transferase activity"/>
    <property type="evidence" value="ECO:0007669"/>
    <property type="project" value="UniProtKB-KW"/>
</dbReference>
<accession>A0A6J7W9F5</accession>
<keyword evidence="8" id="KW-1160">Virus entry into host cell</keyword>
<dbReference type="GO" id="GO:0003677">
    <property type="term" value="F:DNA binding"/>
    <property type="evidence" value="ECO:0007669"/>
    <property type="project" value="UniProtKB-UniRule"/>
</dbReference>
<organism evidence="12">
    <name type="scientific">uncultured Caudovirales phage</name>
    <dbReference type="NCBI Taxonomy" id="2100421"/>
    <lineage>
        <taxon>Viruses</taxon>
        <taxon>Duplodnaviria</taxon>
        <taxon>Heunggongvirae</taxon>
        <taxon>Uroviricota</taxon>
        <taxon>Caudoviricetes</taxon>
        <taxon>Peduoviridae</taxon>
        <taxon>Maltschvirus</taxon>
        <taxon>Maltschvirus maltsch</taxon>
    </lineage>
</organism>
<dbReference type="Pfam" id="PF00589">
    <property type="entry name" value="Phage_integrase"/>
    <property type="match status" value="1"/>
</dbReference>
<evidence type="ECO:0000256" key="9">
    <source>
        <dbReference type="PROSITE-ProRule" id="PRU01248"/>
    </source>
</evidence>
<evidence type="ECO:0000256" key="1">
    <source>
        <dbReference type="ARBA" id="ARBA00008857"/>
    </source>
</evidence>
<feature type="domain" description="Tyr recombinase" evidence="10">
    <location>
        <begin position="163"/>
        <end position="332"/>
    </location>
</feature>
<reference evidence="12" key="1">
    <citation type="submission" date="2020-05" db="EMBL/GenBank/DDBJ databases">
        <authorList>
            <person name="Chiriac C."/>
            <person name="Salcher M."/>
            <person name="Ghai R."/>
            <person name="Kavagutti S V."/>
        </authorList>
    </citation>
    <scope>NUCLEOTIDE SEQUENCE</scope>
</reference>
<dbReference type="InterPro" id="IPR044068">
    <property type="entry name" value="CB"/>
</dbReference>
<dbReference type="InterPro" id="IPR010998">
    <property type="entry name" value="Integrase_recombinase_N"/>
</dbReference>
<evidence type="ECO:0000313" key="12">
    <source>
        <dbReference type="EMBL" id="CAB5162503.1"/>
    </source>
</evidence>
<dbReference type="GO" id="GO:0044826">
    <property type="term" value="P:viral genome integration into host DNA"/>
    <property type="evidence" value="ECO:0007669"/>
    <property type="project" value="UniProtKB-KW"/>
</dbReference>
<dbReference type="SUPFAM" id="SSF56349">
    <property type="entry name" value="DNA breaking-rejoining enzymes"/>
    <property type="match status" value="1"/>
</dbReference>
<dbReference type="PROSITE" id="PS51898">
    <property type="entry name" value="TYR_RECOMBINASE"/>
    <property type="match status" value="1"/>
</dbReference>
<dbReference type="Gene3D" id="1.10.150.130">
    <property type="match status" value="1"/>
</dbReference>
<feature type="domain" description="Core-binding (CB)" evidence="11">
    <location>
        <begin position="59"/>
        <end position="144"/>
    </location>
</feature>
<name>A0A6J7W9F5_9CAUD</name>
<evidence type="ECO:0000256" key="3">
    <source>
        <dbReference type="ARBA" id="ARBA00022679"/>
    </source>
</evidence>
<evidence type="ECO:0000259" key="10">
    <source>
        <dbReference type="PROSITE" id="PS51898"/>
    </source>
</evidence>
<dbReference type="PANTHER" id="PTHR30349:SF64">
    <property type="entry name" value="PROPHAGE INTEGRASE INTD-RELATED"/>
    <property type="match status" value="1"/>
</dbReference>
<proteinExistence type="inferred from homology"/>
<dbReference type="GO" id="GO:0016787">
    <property type="term" value="F:hydrolase activity"/>
    <property type="evidence" value="ECO:0007669"/>
    <property type="project" value="UniProtKB-KW"/>
</dbReference>
<keyword evidence="7" id="KW-0233">DNA recombination</keyword>
<dbReference type="EMBL" id="LR798201">
    <property type="protein sequence ID" value="CAB5162503.1"/>
    <property type="molecule type" value="Genomic_DNA"/>
</dbReference>
<evidence type="ECO:0000256" key="6">
    <source>
        <dbReference type="ARBA" id="ARBA00023125"/>
    </source>
</evidence>
<evidence type="ECO:0000256" key="5">
    <source>
        <dbReference type="ARBA" id="ARBA00022908"/>
    </source>
</evidence>
<keyword evidence="3" id="KW-0808">Transferase</keyword>
<dbReference type="Gene3D" id="1.10.443.10">
    <property type="entry name" value="Intergrase catalytic core"/>
    <property type="match status" value="1"/>
</dbReference>
<dbReference type="PROSITE" id="PS51900">
    <property type="entry name" value="CB"/>
    <property type="match status" value="1"/>
</dbReference>
<dbReference type="PANTHER" id="PTHR30349">
    <property type="entry name" value="PHAGE INTEGRASE-RELATED"/>
    <property type="match status" value="1"/>
</dbReference>
<dbReference type="CDD" id="cd00796">
    <property type="entry name" value="INT_Rci_Hp1_C"/>
    <property type="match status" value="1"/>
</dbReference>
<dbReference type="InterPro" id="IPR002104">
    <property type="entry name" value="Integrase_catalytic"/>
</dbReference>
<gene>
    <name evidence="12" type="ORF">UFOVP151_33</name>
</gene>
<keyword evidence="5" id="KW-0229">DNA integration</keyword>
<keyword evidence="8" id="KW-1179">Viral genome integration</keyword>
<protein>
    <recommendedName>
        <fullName evidence="2">Integrase</fullName>
    </recommendedName>
</protein>
<keyword evidence="6 9" id="KW-0238">DNA-binding</keyword>
<dbReference type="InterPro" id="IPR013762">
    <property type="entry name" value="Integrase-like_cat_sf"/>
</dbReference>
<dbReference type="GO" id="GO:0015074">
    <property type="term" value="P:DNA integration"/>
    <property type="evidence" value="ECO:0007669"/>
    <property type="project" value="UniProtKB-KW"/>
</dbReference>
<dbReference type="GO" id="GO:0006310">
    <property type="term" value="P:DNA recombination"/>
    <property type="evidence" value="ECO:0007669"/>
    <property type="project" value="UniProtKB-KW"/>
</dbReference>
<dbReference type="GO" id="GO:0075713">
    <property type="term" value="P:establishment of integrated proviral latency"/>
    <property type="evidence" value="ECO:0007669"/>
    <property type="project" value="UniProtKB-KW"/>
</dbReference>
<dbReference type="InterPro" id="IPR050090">
    <property type="entry name" value="Tyrosine_recombinase_XerCD"/>
</dbReference>
<evidence type="ECO:0000256" key="7">
    <source>
        <dbReference type="ARBA" id="ARBA00023172"/>
    </source>
</evidence>
<evidence type="ECO:0000256" key="8">
    <source>
        <dbReference type="ARBA" id="ARBA00023195"/>
    </source>
</evidence>
<evidence type="ECO:0000259" key="11">
    <source>
        <dbReference type="PROSITE" id="PS51900"/>
    </source>
</evidence>
<keyword evidence="4" id="KW-0378">Hydrolase</keyword>
<sequence length="355" mass="40249">MSLFKHPQSGNWWLDFTPPGGKRIKRSTGTTDRKAAQEFHDKLKAESWRVVKLGEQVERLFDDAALEFLKASEGQSDYNTKVRHVTYWRQFFGGKPLRSLTSEAIRAALPTHTAFTDKRVQRKLSAATVNRHIATITRIMTIAHESGWIAAKPKINLREEGGIRFRYIDQAQARALLAAIQKDWLRNLVTFALSTGMRQGEILSLKWTSVNLTNRMCWVNAEDAKSGHGRAIPLNDEALALITSLKGMHKEYVFTRCGHGMDQIDDSMFKRACRKAGIEDFRFHDLRHTWASWHAQAGTPLTKLQALGGWRTIQMVLRYAHLSPVHLTEHVSNVLFTAQPALETEKPPARVALCA</sequence>
<evidence type="ECO:0000256" key="4">
    <source>
        <dbReference type="ARBA" id="ARBA00022801"/>
    </source>
</evidence>
<evidence type="ECO:0000256" key="2">
    <source>
        <dbReference type="ARBA" id="ARBA00016082"/>
    </source>
</evidence>
<dbReference type="InterPro" id="IPR011010">
    <property type="entry name" value="DNA_brk_join_enz"/>
</dbReference>